<evidence type="ECO:0000313" key="2">
    <source>
        <dbReference type="Proteomes" id="UP000470022"/>
    </source>
</evidence>
<keyword evidence="1" id="KW-0238">DNA-binding</keyword>
<gene>
    <name evidence="1" type="ORF">GL267_000480</name>
</gene>
<dbReference type="Proteomes" id="UP000470022">
    <property type="component" value="Chromosome"/>
</dbReference>
<name>A0ACD5HAW2_9PROT</name>
<organism evidence="1 2">
    <name type="scientific">Acidithiobacillus ferrianus</name>
    <dbReference type="NCBI Taxonomy" id="2678518"/>
    <lineage>
        <taxon>Bacteria</taxon>
        <taxon>Pseudomonadati</taxon>
        <taxon>Pseudomonadota</taxon>
        <taxon>Acidithiobacillia</taxon>
        <taxon>Acidithiobacillales</taxon>
        <taxon>Acidithiobacillaceae</taxon>
        <taxon>Acidithiobacillus</taxon>
    </lineage>
</organism>
<keyword evidence="2" id="KW-1185">Reference proteome</keyword>
<sequence>MTQERGVMKTGLRGFLCLLFLLFAPAVWATVNINTADAAALDALPGIGPAKAQAVLKYRQAHGPFKSVDDLARVHGIGPKVLERLRPVVSLSGDSVLPRTSARRAGHSRAAVPMGEERVVRRKSHGYILESAPQNNGFSLK</sequence>
<proteinExistence type="predicted"/>
<reference evidence="1" key="1">
    <citation type="submission" date="2023-06" db="EMBL/GenBank/DDBJ databases">
        <title>Complete and circular genome of Acidithiobacillus ferrianus DSM 107098.</title>
        <authorList>
            <person name="Norris P.R."/>
            <person name="Falagan C."/>
            <person name="Moya-Beltran A."/>
            <person name="Castro M."/>
            <person name="Quatrini R."/>
            <person name="Johnson D.B."/>
        </authorList>
    </citation>
    <scope>NUCLEOTIDE SEQUENCE</scope>
    <source>
        <strain evidence="1">MG</strain>
    </source>
</reference>
<protein>
    <submittedName>
        <fullName evidence="1">ComEA family DNA-binding protein</fullName>
    </submittedName>
</protein>
<evidence type="ECO:0000313" key="1">
    <source>
        <dbReference type="EMBL" id="XRI69202.1"/>
    </source>
</evidence>
<accession>A0ACD5HAW2</accession>
<dbReference type="EMBL" id="CP127523">
    <property type="protein sequence ID" value="XRI69202.1"/>
    <property type="molecule type" value="Genomic_DNA"/>
</dbReference>